<sequence>MYLTSFAHREDLFQIAERWFCGRPEKRDALRLTEILICDGFILGETLDTLAVSALAAVHDKPFHKKRINLKGELRDAICAGNVEMTPRAEELIRLYRKNPDYYYRETPINGVMCLDEKERLLGLYRIKRPRRIAEKANRKIANWIFRLVQNRAQEMAQNRAREAGIPLEHLVSPQEVMRREFMDAEADIARAFSEGLIRFDRDSITLNDVGGMKIIATQEKLSRLESALAVNPKVRIIEKETFHGRYQATNLLLDVLWDVDRVCRRYEESRGWEKYRNRGIPEDRLKKEFPSFLQGGDPTVCIEVILSTYPDMVESELGNCIHEKRMMAQRENWLYKGNISMNVEFLLEYLFAVGFSPRVDIDRIPFKLWGRYLPDSLAYQIRRLYGLSGLDLFY</sequence>
<evidence type="ECO:0000313" key="1">
    <source>
        <dbReference type="EMBL" id="GLI35539.1"/>
    </source>
</evidence>
<dbReference type="EMBL" id="BSDR01000001">
    <property type="protein sequence ID" value="GLI35539.1"/>
    <property type="molecule type" value="Genomic_DNA"/>
</dbReference>
<organism evidence="1 2">
    <name type="scientific">Desulforhabdus amnigena</name>
    <dbReference type="NCBI Taxonomy" id="40218"/>
    <lineage>
        <taxon>Bacteria</taxon>
        <taxon>Pseudomonadati</taxon>
        <taxon>Thermodesulfobacteriota</taxon>
        <taxon>Syntrophobacteria</taxon>
        <taxon>Syntrophobacterales</taxon>
        <taxon>Syntrophobacteraceae</taxon>
        <taxon>Desulforhabdus</taxon>
    </lineage>
</organism>
<dbReference type="Proteomes" id="UP001144372">
    <property type="component" value="Unassembled WGS sequence"/>
</dbReference>
<evidence type="ECO:0000313" key="2">
    <source>
        <dbReference type="Proteomes" id="UP001144372"/>
    </source>
</evidence>
<gene>
    <name evidence="1" type="ORF">DAMNIGENAA_29720</name>
</gene>
<reference evidence="1" key="1">
    <citation type="submission" date="2022-12" db="EMBL/GenBank/DDBJ databases">
        <title>Reference genome sequencing for broad-spectrum identification of bacterial and archaeal isolates by mass spectrometry.</title>
        <authorList>
            <person name="Sekiguchi Y."/>
            <person name="Tourlousse D.M."/>
        </authorList>
    </citation>
    <scope>NUCLEOTIDE SEQUENCE</scope>
    <source>
        <strain evidence="1">ASRB1</strain>
    </source>
</reference>
<dbReference type="RefSeq" id="WP_281795457.1">
    <property type="nucleotide sequence ID" value="NZ_BSDR01000001.1"/>
</dbReference>
<protein>
    <submittedName>
        <fullName evidence="1">Uncharacterized protein</fullName>
    </submittedName>
</protein>
<accession>A0A9W6FVB6</accession>
<dbReference type="AlphaFoldDB" id="A0A9W6FVB6"/>
<name>A0A9W6FVB6_9BACT</name>
<proteinExistence type="predicted"/>
<keyword evidence="2" id="KW-1185">Reference proteome</keyword>
<comment type="caution">
    <text evidence="1">The sequence shown here is derived from an EMBL/GenBank/DDBJ whole genome shotgun (WGS) entry which is preliminary data.</text>
</comment>